<evidence type="ECO:0000313" key="2">
    <source>
        <dbReference type="EMBL" id="CAG6744414.1"/>
    </source>
</evidence>
<accession>A0A8D8ZCF9</accession>
<sequence>MREPKIHQKISSKSRVTPCGAGCQRSKRAKVWLITWKVQMSCYTMRILYTIPIIGSCLFSTISPVRFHYRIANSIGIRNIGTLILFIPLGLEIPNDAVHESCGNQSTKRSIRKVNSQAL</sequence>
<feature type="transmembrane region" description="Helical" evidence="1">
    <location>
        <begin position="47"/>
        <end position="65"/>
    </location>
</feature>
<dbReference type="AlphaFoldDB" id="A0A8D8ZCF9"/>
<reference evidence="2" key="1">
    <citation type="submission" date="2021-05" db="EMBL/GenBank/DDBJ databases">
        <authorList>
            <person name="Alioto T."/>
            <person name="Alioto T."/>
            <person name="Gomez Garrido J."/>
        </authorList>
    </citation>
    <scope>NUCLEOTIDE SEQUENCE</scope>
</reference>
<keyword evidence="1" id="KW-0812">Transmembrane</keyword>
<keyword evidence="1" id="KW-1133">Transmembrane helix</keyword>
<organism evidence="2">
    <name type="scientific">Cacopsylla melanoneura</name>
    <dbReference type="NCBI Taxonomy" id="428564"/>
    <lineage>
        <taxon>Eukaryota</taxon>
        <taxon>Metazoa</taxon>
        <taxon>Ecdysozoa</taxon>
        <taxon>Arthropoda</taxon>
        <taxon>Hexapoda</taxon>
        <taxon>Insecta</taxon>
        <taxon>Pterygota</taxon>
        <taxon>Neoptera</taxon>
        <taxon>Paraneoptera</taxon>
        <taxon>Hemiptera</taxon>
        <taxon>Sternorrhyncha</taxon>
        <taxon>Psylloidea</taxon>
        <taxon>Psyllidae</taxon>
        <taxon>Psyllinae</taxon>
        <taxon>Cacopsylla</taxon>
    </lineage>
</organism>
<keyword evidence="1" id="KW-0472">Membrane</keyword>
<name>A0A8D8ZCF9_9HEMI</name>
<dbReference type="EMBL" id="HBUF01466205">
    <property type="protein sequence ID" value="CAG6744414.1"/>
    <property type="molecule type" value="Transcribed_RNA"/>
</dbReference>
<proteinExistence type="predicted"/>
<protein>
    <submittedName>
        <fullName evidence="2">Uncharacterized protein</fullName>
    </submittedName>
</protein>
<evidence type="ECO:0000256" key="1">
    <source>
        <dbReference type="SAM" id="Phobius"/>
    </source>
</evidence>